<dbReference type="InterPro" id="IPR013491">
    <property type="entry name" value="Tape_meas_N"/>
</dbReference>
<evidence type="ECO:0000259" key="3">
    <source>
        <dbReference type="Pfam" id="PF20155"/>
    </source>
</evidence>
<protein>
    <submittedName>
        <fullName evidence="4">Tape measure protein</fullName>
    </submittedName>
</protein>
<feature type="region of interest" description="Disordered" evidence="2">
    <location>
        <begin position="800"/>
        <end position="853"/>
    </location>
</feature>
<dbReference type="EMBL" id="JAMFLX010000016">
    <property type="protein sequence ID" value="MCL6270724.1"/>
    <property type="molecule type" value="Genomic_DNA"/>
</dbReference>
<proteinExistence type="predicted"/>
<evidence type="ECO:0000313" key="4">
    <source>
        <dbReference type="EMBL" id="MCL6270724.1"/>
    </source>
</evidence>
<dbReference type="Proteomes" id="UP001203338">
    <property type="component" value="Unassembled WGS sequence"/>
</dbReference>
<comment type="caution">
    <text evidence="4">The sequence shown here is derived from an EMBL/GenBank/DDBJ whole genome shotgun (WGS) entry which is preliminary data.</text>
</comment>
<accession>A0ABT0PH62</accession>
<feature type="domain" description="Tape measure protein N-terminal" evidence="3">
    <location>
        <begin position="213"/>
        <end position="395"/>
    </location>
</feature>
<feature type="compositionally biased region" description="Basic and acidic residues" evidence="2">
    <location>
        <begin position="817"/>
        <end position="841"/>
    </location>
</feature>
<name>A0ABT0PH62_9GAMM</name>
<keyword evidence="1" id="KW-0175">Coiled coil</keyword>
<dbReference type="Pfam" id="PF20155">
    <property type="entry name" value="TMP_3"/>
    <property type="match status" value="1"/>
</dbReference>
<feature type="compositionally biased region" description="Polar residues" evidence="2">
    <location>
        <begin position="801"/>
        <end position="813"/>
    </location>
</feature>
<feature type="coiled-coil region" evidence="1">
    <location>
        <begin position="22"/>
        <end position="160"/>
    </location>
</feature>
<reference evidence="4 5" key="1">
    <citation type="submission" date="2022-05" db="EMBL/GenBank/DDBJ databases">
        <authorList>
            <person name="Park J.-S."/>
        </authorList>
    </citation>
    <scope>NUCLEOTIDE SEQUENCE [LARGE SCALE GENOMIC DNA]</scope>
    <source>
        <strain evidence="4 5">2012CJ34-2</strain>
    </source>
</reference>
<dbReference type="PANTHER" id="PTHR38812">
    <property type="entry name" value="MU-LIKE PROPHAGE FLUMU PROTEIN GP42"/>
    <property type="match status" value="1"/>
</dbReference>
<dbReference type="RefSeq" id="WP_249700000.1">
    <property type="nucleotide sequence ID" value="NZ_JAMFLX010000016.1"/>
</dbReference>
<sequence>MALRDSAIRLTLKARDLLSRIVSKSSESLEQLESQAKGLKTRLKTLEQQSRLLSSFKAQASSVQSVSRAYREARLKVERLAREQAQAISPSKKLNNQLVSARKTVTGLSSQYQKQKQKLAELRDELARNGLSNRNLARQQNRLQAEFKQTAESLDKVQKEARQSRTALKKTGFKQAARDADKADFSVRRLGQSFRNLVLAGTGFYLLKRSIQGVLETGDKFERLAIQMEALMGSVEAGQQATEWIKDFTRSTPLQLDQVSEAFIRLKNFGIDPMDGTLQALVDQNAKLGGEFDRLQRISLAVGQAFGKTKLQGEELRQLIEAGVPVWQLLEKATGKNVTELRKFSEAGALGQDVIKSLIAEMGNSSLGAAAKNMKTMSGLVSNMKDRWLLFQKAVSDSGWTDYIKAQLTSLGNRLDELANDGKLQTLAKNISGTFIAIAESIKQFFSNLTIDEVVNSTTAGFQKIVDAAGGVITTFQILGNGIGALFNSLKLVVKGAATFITGAIAQISKAAANIVGALGFEELQRKIEFFSDGSQAVMSAFADSVVKDAEKIRSNYETIGEALTRETPKVADALAQAKASIEATGAGIEESNKKVEASQNSLKKNTEQATDEAKKKYAALKEEASGVADALSGIEDAGEAGSEGLSRASDISQAMANHMGALKSELAGMSASALAAFENLNQVTEADTRTLESDIESLRHTLEQTVAQIQEMGQGFRGLDTSGLGEWMYNTKKTSLEVKESFLEQKLAFEELMQAWENGELTAESFSRQAADAADILDFLDQQDMDTLNRALAQAERQMRSLQDSSRSTLESLQDELDRLEGNTTAIEKRRYESRKRDLEQQLAEAQSSGNSKAMVNLQQALSLNSEVFQKTSKQRKAEERLQRQLNLEKQKAELPQQKQTPVTPSKVIRLEYPDGSVNVGVNQGDDTKLLRALKQAGMRAT</sequence>
<evidence type="ECO:0000313" key="5">
    <source>
        <dbReference type="Proteomes" id="UP001203338"/>
    </source>
</evidence>
<evidence type="ECO:0000256" key="1">
    <source>
        <dbReference type="SAM" id="Coils"/>
    </source>
</evidence>
<keyword evidence="5" id="KW-1185">Reference proteome</keyword>
<dbReference type="NCBIfam" id="TIGR02675">
    <property type="entry name" value="tape_meas_nterm"/>
    <property type="match status" value="1"/>
</dbReference>
<dbReference type="InterPro" id="IPR053058">
    <property type="entry name" value="Mulikevirus_tape_measure"/>
</dbReference>
<feature type="coiled-coil region" evidence="1">
    <location>
        <begin position="589"/>
        <end position="624"/>
    </location>
</feature>
<organism evidence="4 5">
    <name type="scientific">Parendozoicomonas callyspongiae</name>
    <dbReference type="NCBI Taxonomy" id="2942213"/>
    <lineage>
        <taxon>Bacteria</taxon>
        <taxon>Pseudomonadati</taxon>
        <taxon>Pseudomonadota</taxon>
        <taxon>Gammaproteobacteria</taxon>
        <taxon>Oceanospirillales</taxon>
        <taxon>Endozoicomonadaceae</taxon>
        <taxon>Parendozoicomonas</taxon>
    </lineage>
</organism>
<evidence type="ECO:0000256" key="2">
    <source>
        <dbReference type="SAM" id="MobiDB-lite"/>
    </source>
</evidence>
<gene>
    <name evidence="4" type="ORF">M3P05_12395</name>
</gene>
<dbReference type="PANTHER" id="PTHR38812:SF2">
    <property type="entry name" value="MU-LIKE PROPHAGE FLUMU PROTEIN GP42"/>
    <property type="match status" value="1"/>
</dbReference>